<gene>
    <name evidence="1" type="ORF">PoMZ_13210</name>
</gene>
<dbReference type="EMBL" id="CP034210">
    <property type="protein sequence ID" value="QBZ66237.1"/>
    <property type="molecule type" value="Genomic_DNA"/>
</dbReference>
<proteinExistence type="predicted"/>
<name>A0A4P7NUK6_PYROR</name>
<reference evidence="1 2" key="1">
    <citation type="journal article" date="2019" name="Mol. Biol. Evol.">
        <title>Blast fungal genomes show frequent chromosomal changes, gene gains and losses, and effector gene turnover.</title>
        <authorList>
            <person name="Gomez Luciano L.B."/>
            <person name="Jason Tsai I."/>
            <person name="Chuma I."/>
            <person name="Tosa Y."/>
            <person name="Chen Y.H."/>
            <person name="Li J.Y."/>
            <person name="Li M.Y."/>
            <person name="Jade Lu M.Y."/>
            <person name="Nakayashiki H."/>
            <person name="Li W.H."/>
        </authorList>
    </citation>
    <scope>NUCLEOTIDE SEQUENCE [LARGE SCALE GENOMIC DNA]</scope>
    <source>
        <strain evidence="1">MZ5-1-6</strain>
    </source>
</reference>
<dbReference type="AlphaFoldDB" id="A0A4P7NUK6"/>
<evidence type="ECO:0000313" key="1">
    <source>
        <dbReference type="EMBL" id="QBZ66237.1"/>
    </source>
</evidence>
<accession>A0A4P7NUK6</accession>
<sequence length="47" mass="5107">MSARWTTRVVVSIAGSAQRCAYSTRLNDVHIRILNSQGCSGTGLNVR</sequence>
<dbReference type="Proteomes" id="UP000294847">
    <property type="component" value="Chromosome 7"/>
</dbReference>
<protein>
    <submittedName>
        <fullName evidence="1">Uncharacterized protein</fullName>
    </submittedName>
</protein>
<evidence type="ECO:0000313" key="2">
    <source>
        <dbReference type="Proteomes" id="UP000294847"/>
    </source>
</evidence>
<organism evidence="1 2">
    <name type="scientific">Pyricularia oryzae</name>
    <name type="common">Rice blast fungus</name>
    <name type="synonym">Magnaporthe oryzae</name>
    <dbReference type="NCBI Taxonomy" id="318829"/>
    <lineage>
        <taxon>Eukaryota</taxon>
        <taxon>Fungi</taxon>
        <taxon>Dikarya</taxon>
        <taxon>Ascomycota</taxon>
        <taxon>Pezizomycotina</taxon>
        <taxon>Sordariomycetes</taxon>
        <taxon>Sordariomycetidae</taxon>
        <taxon>Magnaporthales</taxon>
        <taxon>Pyriculariaceae</taxon>
        <taxon>Pyricularia</taxon>
    </lineage>
</organism>